<dbReference type="InterPro" id="IPR050482">
    <property type="entry name" value="Sensor_HK_TwoCompSys"/>
</dbReference>
<feature type="transmembrane region" description="Helical" evidence="6">
    <location>
        <begin position="254"/>
        <end position="274"/>
    </location>
</feature>
<dbReference type="Gene3D" id="3.30.565.10">
    <property type="entry name" value="Histidine kinase-like ATPase, C-terminal domain"/>
    <property type="match status" value="1"/>
</dbReference>
<evidence type="ECO:0000256" key="2">
    <source>
        <dbReference type="ARBA" id="ARBA00012438"/>
    </source>
</evidence>
<dbReference type="InterPro" id="IPR011622">
    <property type="entry name" value="7TMR_DISM_rcpt_extracell_dom2"/>
</dbReference>
<feature type="transmembrane region" description="Helical" evidence="6">
    <location>
        <begin position="189"/>
        <end position="211"/>
    </location>
</feature>
<evidence type="ECO:0000313" key="8">
    <source>
        <dbReference type="EMBL" id="GAA4892111.1"/>
    </source>
</evidence>
<dbReference type="InterPro" id="IPR004358">
    <property type="entry name" value="Sig_transdc_His_kin-like_C"/>
</dbReference>
<evidence type="ECO:0000256" key="4">
    <source>
        <dbReference type="ARBA" id="ARBA00022777"/>
    </source>
</evidence>
<feature type="transmembrane region" description="Helical" evidence="6">
    <location>
        <begin position="381"/>
        <end position="405"/>
    </location>
</feature>
<evidence type="ECO:0000256" key="1">
    <source>
        <dbReference type="ARBA" id="ARBA00000085"/>
    </source>
</evidence>
<keyword evidence="6" id="KW-0812">Transmembrane</keyword>
<protein>
    <recommendedName>
        <fullName evidence="2">histidine kinase</fullName>
        <ecNumber evidence="2">2.7.13.3</ecNumber>
    </recommendedName>
</protein>
<dbReference type="InterPro" id="IPR011623">
    <property type="entry name" value="7TMR_DISM_rcpt_extracell_dom1"/>
</dbReference>
<dbReference type="Pfam" id="PF07695">
    <property type="entry name" value="7TMR-DISM_7TM"/>
    <property type="match status" value="1"/>
</dbReference>
<organism evidence="8 9">
    <name type="scientific">Flaviramulus aquimarinus</name>
    <dbReference type="NCBI Taxonomy" id="1170456"/>
    <lineage>
        <taxon>Bacteria</taxon>
        <taxon>Pseudomonadati</taxon>
        <taxon>Bacteroidota</taxon>
        <taxon>Flavobacteriia</taxon>
        <taxon>Flavobacteriales</taxon>
        <taxon>Flavobacteriaceae</taxon>
        <taxon>Flaviramulus</taxon>
    </lineage>
</organism>
<dbReference type="RefSeq" id="WP_345273568.1">
    <property type="nucleotide sequence ID" value="NZ_BAABJH010000001.1"/>
</dbReference>
<evidence type="ECO:0000256" key="3">
    <source>
        <dbReference type="ARBA" id="ARBA00022679"/>
    </source>
</evidence>
<feature type="transmembrane region" description="Helical" evidence="6">
    <location>
        <begin position="316"/>
        <end position="336"/>
    </location>
</feature>
<feature type="transmembrane region" description="Helical" evidence="6">
    <location>
        <begin position="348"/>
        <end position="369"/>
    </location>
</feature>
<dbReference type="Proteomes" id="UP001500433">
    <property type="component" value="Unassembled WGS sequence"/>
</dbReference>
<name>A0ABP9F4W1_9FLAO</name>
<comment type="caution">
    <text evidence="8">The sequence shown here is derived from an EMBL/GenBank/DDBJ whole genome shotgun (WGS) entry which is preliminary data.</text>
</comment>
<dbReference type="InterPro" id="IPR036890">
    <property type="entry name" value="HATPase_C_sf"/>
</dbReference>
<dbReference type="InterPro" id="IPR003594">
    <property type="entry name" value="HATPase_dom"/>
</dbReference>
<dbReference type="SMART" id="SM00387">
    <property type="entry name" value="HATPase_c"/>
    <property type="match status" value="1"/>
</dbReference>
<evidence type="ECO:0000256" key="5">
    <source>
        <dbReference type="ARBA" id="ARBA00023012"/>
    </source>
</evidence>
<keyword evidence="9" id="KW-1185">Reference proteome</keyword>
<keyword evidence="6" id="KW-0472">Membrane</keyword>
<keyword evidence="5" id="KW-0902">Two-component regulatory system</keyword>
<sequence length="617" mass="71029">MKTNYSHNCLIFFLLLYFGFIQNVKAQVDTLFINESFISTDLNKISNRFSTNNPINISEAYKKSYSNKNNSNTFAFFNINEDLGFLTFTIHNKTEKPQNLVIEIYNALINEISLYEKTTNSFELINTSGTDFPFRSRLKNDRNFLYPITLSSLVSKSYIFQFKKNKISIVVPAKIWTAQAFQKQNKQQYLFIGMYYGLCLISIIISLYIYYILRKKLYILYATYIVFLGLYLFSYLGLYFQFFSSNTEHYNKYIHVFFTVGSMVLFVLFSIKVLNAKTIAHNLVKFLYVFLGLTISIRFAEFYLPQSIFSIVKPFIIKFWYVSFLIINSILILLIIKSYTYQKKITLLYTMAYSFLGIGTILTIINLSTGHVNAFAFGLPIIFYASFLEIVFLTFTIILMVKGIYDERNILSKKIVVQEKKNLTAFIKGEDQERKRISKELHDNIGSQLSYLKRFVSDAFNNEEVTKAIDTICNDVRNLSHEISPSDLKIVGFESAVEDLSQNISAQTTLNVNFNSYQFPESLDDEIATQLYRVVQEAFNNILKHAKAKQVDVQLMGHNCEITISIEDDGKGFNTSNEIGGLGLKNMHSRIYQIGGTLSIDSQISKGTSVLITLPVR</sequence>
<feature type="transmembrane region" description="Helical" evidence="6">
    <location>
        <begin position="218"/>
        <end position="242"/>
    </location>
</feature>
<feature type="transmembrane region" description="Helical" evidence="6">
    <location>
        <begin position="286"/>
        <end position="304"/>
    </location>
</feature>
<dbReference type="Gene3D" id="2.60.40.2380">
    <property type="match status" value="1"/>
</dbReference>
<comment type="catalytic activity">
    <reaction evidence="1">
        <text>ATP + protein L-histidine = ADP + protein N-phospho-L-histidine.</text>
        <dbReference type="EC" id="2.7.13.3"/>
    </reaction>
</comment>
<accession>A0ABP9F4W1</accession>
<dbReference type="PANTHER" id="PTHR24421">
    <property type="entry name" value="NITRATE/NITRITE SENSOR PROTEIN NARX-RELATED"/>
    <property type="match status" value="1"/>
</dbReference>
<dbReference type="EMBL" id="BAABJH010000001">
    <property type="protein sequence ID" value="GAA4892111.1"/>
    <property type="molecule type" value="Genomic_DNA"/>
</dbReference>
<keyword evidence="3" id="KW-0808">Transferase</keyword>
<evidence type="ECO:0000259" key="7">
    <source>
        <dbReference type="PROSITE" id="PS50109"/>
    </source>
</evidence>
<feature type="domain" description="Histidine kinase" evidence="7">
    <location>
        <begin position="436"/>
        <end position="617"/>
    </location>
</feature>
<evidence type="ECO:0000256" key="6">
    <source>
        <dbReference type="SAM" id="Phobius"/>
    </source>
</evidence>
<reference evidence="9" key="1">
    <citation type="journal article" date="2019" name="Int. J. Syst. Evol. Microbiol.">
        <title>The Global Catalogue of Microorganisms (GCM) 10K type strain sequencing project: providing services to taxonomists for standard genome sequencing and annotation.</title>
        <authorList>
            <consortium name="The Broad Institute Genomics Platform"/>
            <consortium name="The Broad Institute Genome Sequencing Center for Infectious Disease"/>
            <person name="Wu L."/>
            <person name="Ma J."/>
        </authorList>
    </citation>
    <scope>NUCLEOTIDE SEQUENCE [LARGE SCALE GENOMIC DNA]</scope>
    <source>
        <strain evidence="9">JCM 18274</strain>
    </source>
</reference>
<dbReference type="EC" id="2.7.13.3" evidence="2"/>
<dbReference type="CDD" id="cd16917">
    <property type="entry name" value="HATPase_UhpB-NarQ-NarX-like"/>
    <property type="match status" value="1"/>
</dbReference>
<gene>
    <name evidence="8" type="ORF">GCM10023311_15690</name>
</gene>
<keyword evidence="6" id="KW-1133">Transmembrane helix</keyword>
<proteinExistence type="predicted"/>
<dbReference type="Pfam" id="PF02518">
    <property type="entry name" value="HATPase_c"/>
    <property type="match status" value="1"/>
</dbReference>
<dbReference type="PROSITE" id="PS50109">
    <property type="entry name" value="HIS_KIN"/>
    <property type="match status" value="1"/>
</dbReference>
<dbReference type="SUPFAM" id="SSF55874">
    <property type="entry name" value="ATPase domain of HSP90 chaperone/DNA topoisomerase II/histidine kinase"/>
    <property type="match status" value="1"/>
</dbReference>
<dbReference type="PRINTS" id="PR00344">
    <property type="entry name" value="BCTRLSENSOR"/>
</dbReference>
<keyword evidence="4" id="KW-0418">Kinase</keyword>
<evidence type="ECO:0000313" key="9">
    <source>
        <dbReference type="Proteomes" id="UP001500433"/>
    </source>
</evidence>
<dbReference type="PANTHER" id="PTHR24421:SF10">
    <property type="entry name" value="NITRATE_NITRITE SENSOR PROTEIN NARQ"/>
    <property type="match status" value="1"/>
</dbReference>
<dbReference type="InterPro" id="IPR005467">
    <property type="entry name" value="His_kinase_dom"/>
</dbReference>
<dbReference type="Pfam" id="PF07696">
    <property type="entry name" value="7TMR-DISMED2"/>
    <property type="match status" value="1"/>
</dbReference>